<dbReference type="InterPro" id="IPR021133">
    <property type="entry name" value="HEAT_type_2"/>
</dbReference>
<feature type="repeat" description="HEAT" evidence="1">
    <location>
        <begin position="1"/>
        <end position="38"/>
    </location>
</feature>
<dbReference type="InterPro" id="IPR011989">
    <property type="entry name" value="ARM-like"/>
</dbReference>
<dbReference type="AlphaFoldDB" id="A0A816Z3R5"/>
<reference evidence="2" key="1">
    <citation type="submission" date="2021-02" db="EMBL/GenBank/DDBJ databases">
        <authorList>
            <person name="Nowell W R."/>
        </authorList>
    </citation>
    <scope>NUCLEOTIDE SEQUENCE</scope>
</reference>
<name>A0A816Z3R5_9BILA</name>
<protein>
    <recommendedName>
        <fullName evidence="5">HEAT repeat domain-containing protein</fullName>
    </recommendedName>
</protein>
<evidence type="ECO:0000313" key="4">
    <source>
        <dbReference type="Proteomes" id="UP000663824"/>
    </source>
</evidence>
<dbReference type="Pfam" id="PF13646">
    <property type="entry name" value="HEAT_2"/>
    <property type="match status" value="1"/>
</dbReference>
<gene>
    <name evidence="2" type="ORF">MBJ925_LOCUS34519</name>
    <name evidence="3" type="ORF">SMN809_LOCUS30959</name>
</gene>
<dbReference type="Proteomes" id="UP000676336">
    <property type="component" value="Unassembled WGS sequence"/>
</dbReference>
<proteinExistence type="predicted"/>
<sequence length="71" mass="7707">MIAALIKATRDEDYDVRRVVCQALGNLGEQAATNEVIAALIHAKRDEAHSDRWEACEALGNLGEKAATNEV</sequence>
<evidence type="ECO:0000313" key="3">
    <source>
        <dbReference type="EMBL" id="CAF4412467.1"/>
    </source>
</evidence>
<evidence type="ECO:0008006" key="5">
    <source>
        <dbReference type="Google" id="ProtNLM"/>
    </source>
</evidence>
<dbReference type="Proteomes" id="UP000663824">
    <property type="component" value="Unassembled WGS sequence"/>
</dbReference>
<evidence type="ECO:0000313" key="2">
    <source>
        <dbReference type="EMBL" id="CAF2184134.1"/>
    </source>
</evidence>
<dbReference type="PROSITE" id="PS50077">
    <property type="entry name" value="HEAT_REPEAT"/>
    <property type="match status" value="1"/>
</dbReference>
<dbReference type="Gene3D" id="1.25.10.10">
    <property type="entry name" value="Leucine-rich Repeat Variant"/>
    <property type="match status" value="1"/>
</dbReference>
<dbReference type="EMBL" id="CAJOBI010060321">
    <property type="protein sequence ID" value="CAF4412467.1"/>
    <property type="molecule type" value="Genomic_DNA"/>
</dbReference>
<accession>A0A816Z3R5</accession>
<evidence type="ECO:0000256" key="1">
    <source>
        <dbReference type="PROSITE-ProRule" id="PRU00103"/>
    </source>
</evidence>
<feature type="non-terminal residue" evidence="2">
    <location>
        <position position="71"/>
    </location>
</feature>
<comment type="caution">
    <text evidence="2">The sequence shown here is derived from an EMBL/GenBank/DDBJ whole genome shotgun (WGS) entry which is preliminary data.</text>
</comment>
<organism evidence="2 4">
    <name type="scientific">Rotaria magnacalcarata</name>
    <dbReference type="NCBI Taxonomy" id="392030"/>
    <lineage>
        <taxon>Eukaryota</taxon>
        <taxon>Metazoa</taxon>
        <taxon>Spiralia</taxon>
        <taxon>Gnathifera</taxon>
        <taxon>Rotifera</taxon>
        <taxon>Eurotatoria</taxon>
        <taxon>Bdelloidea</taxon>
        <taxon>Philodinida</taxon>
        <taxon>Philodinidae</taxon>
        <taxon>Rotaria</taxon>
    </lineage>
</organism>
<dbReference type="SUPFAM" id="SSF48371">
    <property type="entry name" value="ARM repeat"/>
    <property type="match status" value="1"/>
</dbReference>
<dbReference type="EMBL" id="CAJNRE010018935">
    <property type="protein sequence ID" value="CAF2184134.1"/>
    <property type="molecule type" value="Genomic_DNA"/>
</dbReference>
<dbReference type="InterPro" id="IPR016024">
    <property type="entry name" value="ARM-type_fold"/>
</dbReference>